<dbReference type="AlphaFoldDB" id="A0AAI8RAB6"/>
<gene>
    <name evidence="1" type="ORF">EM151A_1767</name>
</gene>
<evidence type="ECO:0000313" key="1">
    <source>
        <dbReference type="EMBL" id="BBM14959.1"/>
    </source>
</evidence>
<evidence type="ECO:0000313" key="2">
    <source>
        <dbReference type="Proteomes" id="UP000509460"/>
    </source>
</evidence>
<dbReference type="RefSeq" id="WP_269153463.1">
    <property type="nucleotide sequence ID" value="NZ_AP019810.1"/>
</dbReference>
<dbReference type="EMBL" id="AP019810">
    <property type="protein sequence ID" value="BBM14959.1"/>
    <property type="molecule type" value="Genomic_DNA"/>
</dbReference>
<protein>
    <submittedName>
        <fullName evidence="1">Uncharacterized protein</fullName>
    </submittedName>
</protein>
<proteinExistence type="predicted"/>
<dbReference type="Proteomes" id="UP000509460">
    <property type="component" value="Chromosome"/>
</dbReference>
<sequence>MKRKEALKKGKVIADRWWYDNKSTILSKQLIKKQKEWIQIKK</sequence>
<organism evidence="1 2">
    <name type="scientific">Enterococcus mundtii</name>
    <dbReference type="NCBI Taxonomy" id="53346"/>
    <lineage>
        <taxon>Bacteria</taxon>
        <taxon>Bacillati</taxon>
        <taxon>Bacillota</taxon>
        <taxon>Bacilli</taxon>
        <taxon>Lactobacillales</taxon>
        <taxon>Enterococcaceae</taxon>
        <taxon>Enterococcus</taxon>
    </lineage>
</organism>
<reference evidence="1 2" key="1">
    <citation type="submission" date="2019-07" db="EMBL/GenBank/DDBJ databases">
        <title>antibiotic susceptibility of plant-derived lactic acid bacteria.</title>
        <authorList>
            <person name="Sugiyama M."/>
            <person name="Noda M."/>
        </authorList>
    </citation>
    <scope>NUCLEOTIDE SEQUENCE [LARGE SCALE GENOMIC DNA]</scope>
    <source>
        <strain evidence="1 2">15-1A</strain>
    </source>
</reference>
<name>A0AAI8RAB6_ENTMU</name>
<accession>A0AAI8RAB6</accession>